<proteinExistence type="predicted"/>
<sequence length="67" mass="7577">MAKISNFDVSTTRGRPPLPVDKSDYQRINQGHIRGQNINQIFGAVISKMLYTKTTRLFPNPNSKDAK</sequence>
<comment type="caution">
    <text evidence="2">The sequence shown here is derived from an EMBL/GenBank/DDBJ whole genome shotgun (WGS) entry which is preliminary data.</text>
</comment>
<gene>
    <name evidence="2" type="ORF">DERF_004341</name>
</gene>
<accession>A0A922I4S2</accession>
<dbReference type="Proteomes" id="UP000790347">
    <property type="component" value="Unassembled WGS sequence"/>
</dbReference>
<organism evidence="2 3">
    <name type="scientific">Dermatophagoides farinae</name>
    <name type="common">American house dust mite</name>
    <dbReference type="NCBI Taxonomy" id="6954"/>
    <lineage>
        <taxon>Eukaryota</taxon>
        <taxon>Metazoa</taxon>
        <taxon>Ecdysozoa</taxon>
        <taxon>Arthropoda</taxon>
        <taxon>Chelicerata</taxon>
        <taxon>Arachnida</taxon>
        <taxon>Acari</taxon>
        <taxon>Acariformes</taxon>
        <taxon>Sarcoptiformes</taxon>
        <taxon>Astigmata</taxon>
        <taxon>Psoroptidia</taxon>
        <taxon>Analgoidea</taxon>
        <taxon>Pyroglyphidae</taxon>
        <taxon>Dermatophagoidinae</taxon>
        <taxon>Dermatophagoides</taxon>
    </lineage>
</organism>
<dbReference type="AlphaFoldDB" id="A0A922I4S2"/>
<dbReference type="EMBL" id="ASGP02000002">
    <property type="protein sequence ID" value="KAH9520641.1"/>
    <property type="molecule type" value="Genomic_DNA"/>
</dbReference>
<name>A0A922I4S2_DERFA</name>
<evidence type="ECO:0000256" key="1">
    <source>
        <dbReference type="SAM" id="MobiDB-lite"/>
    </source>
</evidence>
<reference evidence="2" key="2">
    <citation type="journal article" date="2022" name="Res Sq">
        <title>Comparative Genomics Reveals Insights into the Divergent Evolution of Astigmatic Mites and Household Pest Adaptations.</title>
        <authorList>
            <person name="Xiong Q."/>
            <person name="Wan A.T.-Y."/>
            <person name="Liu X.-Y."/>
            <person name="Fung C.S.-H."/>
            <person name="Xiao X."/>
            <person name="Malainual N."/>
            <person name="Hou J."/>
            <person name="Wang L."/>
            <person name="Wang M."/>
            <person name="Yang K."/>
            <person name="Cui Y."/>
            <person name="Leung E."/>
            <person name="Nong W."/>
            <person name="Shin S.-K."/>
            <person name="Au S."/>
            <person name="Jeong K.Y."/>
            <person name="Chew F.T."/>
            <person name="Hui J."/>
            <person name="Leung T.F."/>
            <person name="Tungtrongchitr A."/>
            <person name="Zhong N."/>
            <person name="Liu Z."/>
            <person name="Tsui S."/>
        </authorList>
    </citation>
    <scope>NUCLEOTIDE SEQUENCE</scope>
    <source>
        <strain evidence="2">Derf</strain>
        <tissue evidence="2">Whole organism</tissue>
    </source>
</reference>
<reference evidence="2" key="1">
    <citation type="submission" date="2013-05" db="EMBL/GenBank/DDBJ databases">
        <authorList>
            <person name="Yim A.K.Y."/>
            <person name="Chan T.F."/>
            <person name="Ji K.M."/>
            <person name="Liu X.Y."/>
            <person name="Zhou J.W."/>
            <person name="Li R.Q."/>
            <person name="Yang K.Y."/>
            <person name="Li J."/>
            <person name="Li M."/>
            <person name="Law P.T.W."/>
            <person name="Wu Y.L."/>
            <person name="Cai Z.L."/>
            <person name="Qin H."/>
            <person name="Bao Y."/>
            <person name="Leung R.K.K."/>
            <person name="Ng P.K.S."/>
            <person name="Zou J."/>
            <person name="Zhong X.J."/>
            <person name="Ran P.X."/>
            <person name="Zhong N.S."/>
            <person name="Liu Z.G."/>
            <person name="Tsui S.K.W."/>
        </authorList>
    </citation>
    <scope>NUCLEOTIDE SEQUENCE</scope>
    <source>
        <strain evidence="2">Derf</strain>
        <tissue evidence="2">Whole organism</tissue>
    </source>
</reference>
<protein>
    <submittedName>
        <fullName evidence="2">Uncharacterized protein</fullName>
    </submittedName>
</protein>
<evidence type="ECO:0000313" key="2">
    <source>
        <dbReference type="EMBL" id="KAH9520641.1"/>
    </source>
</evidence>
<feature type="region of interest" description="Disordered" evidence="1">
    <location>
        <begin position="1"/>
        <end position="22"/>
    </location>
</feature>
<evidence type="ECO:0000313" key="3">
    <source>
        <dbReference type="Proteomes" id="UP000790347"/>
    </source>
</evidence>
<keyword evidence="3" id="KW-1185">Reference proteome</keyword>